<dbReference type="PANTHER" id="PTHR47657:SF11">
    <property type="entry name" value="FINGER DOMAIN PROTEIN, PUTATIVE (AFU_ORTHOLOGUE AFUA_1G01650)-RELATED"/>
    <property type="match status" value="1"/>
</dbReference>
<protein>
    <submittedName>
        <fullName evidence="1">Sterol regulatory element binding</fullName>
    </submittedName>
</protein>
<organism evidence="1 2">
    <name type="scientific">Fusarium agapanthi</name>
    <dbReference type="NCBI Taxonomy" id="1803897"/>
    <lineage>
        <taxon>Eukaryota</taxon>
        <taxon>Fungi</taxon>
        <taxon>Dikarya</taxon>
        <taxon>Ascomycota</taxon>
        <taxon>Pezizomycotina</taxon>
        <taxon>Sordariomycetes</taxon>
        <taxon>Hypocreomycetidae</taxon>
        <taxon>Hypocreales</taxon>
        <taxon>Nectriaceae</taxon>
        <taxon>Fusarium</taxon>
        <taxon>Fusarium fujikuroi species complex</taxon>
    </lineage>
</organism>
<sequence length="358" mass="38906">MAVRGEGKTGKEMPVRQRKAHKKSRLGCFVCSFTEISPSSFQFAHQSAGPVFSVVDKSLGPINPGFRVPVIQPVKGGVGEIILDDAALAAIERFRLRTVFSVGTQKTRSVYSEGAFLLGLKHPFLMHVFIALALLHDQHLNPCQTSSHRTALAFHWYQATALFHRRLMAAGSAPDVSKLSGSERDSLWASGALLGAASMALLDAEDVYGVWPLKKSDSLDLDWLRMSDGKKVVWNIADPTRKDSIFHQLLKEWDGIPDGSRPIPPDALPAMFYDAFDIGPSSAAQNNPYHVAASLLAQLLPRRVDDNTEATGGERPQSYGVAGMVVYQSSRTQLMVDAEKISGGGAGSLYLSGDELWA</sequence>
<dbReference type="OrthoDB" id="416217at2759"/>
<dbReference type="Proteomes" id="UP000737391">
    <property type="component" value="Unassembled WGS sequence"/>
</dbReference>
<dbReference type="EMBL" id="LUFC02001168">
    <property type="protein sequence ID" value="KAF4481746.1"/>
    <property type="molecule type" value="Genomic_DNA"/>
</dbReference>
<dbReference type="AlphaFoldDB" id="A0A9P5E9B2"/>
<proteinExistence type="predicted"/>
<gene>
    <name evidence="1" type="ORF">FAGAP_11884</name>
</gene>
<accession>A0A9P5E9B2</accession>
<evidence type="ECO:0000313" key="1">
    <source>
        <dbReference type="EMBL" id="KAF4481746.1"/>
    </source>
</evidence>
<reference evidence="1" key="1">
    <citation type="submission" date="2020-01" db="EMBL/GenBank/DDBJ databases">
        <title>Identification and distribution of gene clusters putatively required for synthesis of sphingolipid metabolism inhibitors in phylogenetically diverse species of the filamentous fungus Fusarium.</title>
        <authorList>
            <person name="Kim H.-S."/>
            <person name="Busman M."/>
            <person name="Brown D.W."/>
            <person name="Divon H."/>
            <person name="Uhlig S."/>
            <person name="Proctor R.H."/>
        </authorList>
    </citation>
    <scope>NUCLEOTIDE SEQUENCE</scope>
    <source>
        <strain evidence="1">NRRL 31653</strain>
    </source>
</reference>
<keyword evidence="2" id="KW-1185">Reference proteome</keyword>
<dbReference type="InterPro" id="IPR052400">
    <property type="entry name" value="Zn2-C6_fungal_TF"/>
</dbReference>
<dbReference type="GO" id="GO:0000981">
    <property type="term" value="F:DNA-binding transcription factor activity, RNA polymerase II-specific"/>
    <property type="evidence" value="ECO:0007669"/>
    <property type="project" value="TreeGrafter"/>
</dbReference>
<comment type="caution">
    <text evidence="1">The sequence shown here is derived from an EMBL/GenBank/DDBJ whole genome shotgun (WGS) entry which is preliminary data.</text>
</comment>
<dbReference type="PANTHER" id="PTHR47657">
    <property type="entry name" value="STEROL REGULATORY ELEMENT-BINDING PROTEIN ECM22"/>
    <property type="match status" value="1"/>
</dbReference>
<name>A0A9P5E9B2_9HYPO</name>
<evidence type="ECO:0000313" key="2">
    <source>
        <dbReference type="Proteomes" id="UP000737391"/>
    </source>
</evidence>